<feature type="region of interest" description="Disordered" evidence="1">
    <location>
        <begin position="301"/>
        <end position="360"/>
    </location>
</feature>
<accession>A0A7S4VU71</accession>
<proteinExistence type="predicted"/>
<protein>
    <recommendedName>
        <fullName evidence="2">DUF6824 domain-containing protein</fullName>
    </recommendedName>
</protein>
<evidence type="ECO:0000256" key="1">
    <source>
        <dbReference type="SAM" id="MobiDB-lite"/>
    </source>
</evidence>
<feature type="region of interest" description="Disordered" evidence="1">
    <location>
        <begin position="477"/>
        <end position="500"/>
    </location>
</feature>
<gene>
    <name evidence="3" type="ORF">DBRI00130_LOCUS27679</name>
</gene>
<dbReference type="EMBL" id="HBNS01035446">
    <property type="protein sequence ID" value="CAE4631539.1"/>
    <property type="molecule type" value="Transcribed_RNA"/>
</dbReference>
<feature type="compositionally biased region" description="Gly residues" evidence="1">
    <location>
        <begin position="317"/>
        <end position="326"/>
    </location>
</feature>
<evidence type="ECO:0000313" key="3">
    <source>
        <dbReference type="EMBL" id="CAE4631539.1"/>
    </source>
</evidence>
<organism evidence="3">
    <name type="scientific">Ditylum brightwellii</name>
    <dbReference type="NCBI Taxonomy" id="49249"/>
    <lineage>
        <taxon>Eukaryota</taxon>
        <taxon>Sar</taxon>
        <taxon>Stramenopiles</taxon>
        <taxon>Ochrophyta</taxon>
        <taxon>Bacillariophyta</taxon>
        <taxon>Mediophyceae</taxon>
        <taxon>Lithodesmiophycidae</taxon>
        <taxon>Lithodesmiales</taxon>
        <taxon>Lithodesmiaceae</taxon>
        <taxon>Ditylum</taxon>
    </lineage>
</organism>
<sequence>MVQWEEQALSGITKPHENDVLMGRGNGAKDHKGNQQFRAIVDHSLPGYVECPKQQRKQYAEGIIVKIRQLDPPGRFLVKDKSTSLWADIGYDSTLRKVRQRFREVAPELEDKKKKNPTVAAPPVQDIEPNNHPPALDNLIPSSVEPVASAPPFAAYSTAEVFPSDYRTNPYDDIDDDEISMESWEPLPIEEDPLGPIDLHSSLGSVPENNLQANQNRRASAEFMLRQNGSLSLETEVKLMRSDHRMGKRNSLLVSQDSDGTCGERFQRQNVQRQNGSINLSESTMGTIDDLNAVGITYDESSDRSNHIRTSVPLNDEGGGGGGGSGRNSSGRSLRDRARFPWSRSKFSRSTVGSSTNSGGSNMAVSIGTISVGSQDTPSFVNTVFEEQALPDGNIDKRQSDKMLTDSLKGLSEMSLDDVSTSRAGLADKQISGLSVDHSVSVGVNPTPLRELMKSNLARRPGSLTLSQAASMLGTSGFSATTGASPTSNNTLTSNQAPSDFSFSLSQAPSMFSEVSLDGESKI</sequence>
<reference evidence="3" key="1">
    <citation type="submission" date="2021-01" db="EMBL/GenBank/DDBJ databases">
        <authorList>
            <person name="Corre E."/>
            <person name="Pelletier E."/>
            <person name="Niang G."/>
            <person name="Scheremetjew M."/>
            <person name="Finn R."/>
            <person name="Kale V."/>
            <person name="Holt S."/>
            <person name="Cochrane G."/>
            <person name="Meng A."/>
            <person name="Brown T."/>
            <person name="Cohen L."/>
        </authorList>
    </citation>
    <scope>NUCLEOTIDE SEQUENCE</scope>
    <source>
        <strain evidence="3">GSO104</strain>
    </source>
</reference>
<dbReference type="Pfam" id="PF20710">
    <property type="entry name" value="DUF6824"/>
    <property type="match status" value="1"/>
</dbReference>
<name>A0A7S4VU71_9STRA</name>
<feature type="region of interest" description="Disordered" evidence="1">
    <location>
        <begin position="1"/>
        <end position="20"/>
    </location>
</feature>
<feature type="compositionally biased region" description="Low complexity" evidence="1">
    <location>
        <begin position="348"/>
        <end position="360"/>
    </location>
</feature>
<dbReference type="InterPro" id="IPR049227">
    <property type="entry name" value="DUF6824"/>
</dbReference>
<feature type="region of interest" description="Disordered" evidence="1">
    <location>
        <begin position="108"/>
        <end position="130"/>
    </location>
</feature>
<feature type="domain" description="DUF6824" evidence="2">
    <location>
        <begin position="19"/>
        <end position="104"/>
    </location>
</feature>
<evidence type="ECO:0000259" key="2">
    <source>
        <dbReference type="Pfam" id="PF20710"/>
    </source>
</evidence>
<dbReference type="AlphaFoldDB" id="A0A7S4VU71"/>